<proteinExistence type="inferred from homology"/>
<dbReference type="InterPro" id="IPR014756">
    <property type="entry name" value="Ig_E-set"/>
</dbReference>
<reference evidence="6 7" key="1">
    <citation type="submission" date="2020-10" db="EMBL/GenBank/DDBJ databases">
        <title>complete genome sequencing of Lysobacter sp. H23M41.</title>
        <authorList>
            <person name="Bae J.-W."/>
            <person name="Lee S.-Y."/>
        </authorList>
    </citation>
    <scope>NUCLEOTIDE SEQUENCE [LARGE SCALE GENOMIC DNA]</scope>
    <source>
        <strain evidence="6 7">H23M41</strain>
    </source>
</reference>
<evidence type="ECO:0000313" key="6">
    <source>
        <dbReference type="EMBL" id="QOW21466.1"/>
    </source>
</evidence>
<dbReference type="InterPro" id="IPR013783">
    <property type="entry name" value="Ig-like_fold"/>
</dbReference>
<feature type="domain" description="Glucan biosynthesis periplasmic MdoG C-terminal" evidence="5">
    <location>
        <begin position="46"/>
        <end position="527"/>
    </location>
</feature>
<organism evidence="6 7">
    <name type="scientific">Novilysobacter avium</name>
    <dbReference type="NCBI Taxonomy" id="2781023"/>
    <lineage>
        <taxon>Bacteria</taxon>
        <taxon>Pseudomonadati</taxon>
        <taxon>Pseudomonadota</taxon>
        <taxon>Gammaproteobacteria</taxon>
        <taxon>Lysobacterales</taxon>
        <taxon>Lysobacteraceae</taxon>
        <taxon>Novilysobacter</taxon>
    </lineage>
</organism>
<dbReference type="EMBL" id="CP063657">
    <property type="protein sequence ID" value="QOW21466.1"/>
    <property type="molecule type" value="Genomic_DNA"/>
</dbReference>
<keyword evidence="4" id="KW-0574">Periplasm</keyword>
<evidence type="ECO:0000256" key="1">
    <source>
        <dbReference type="ARBA" id="ARBA00004418"/>
    </source>
</evidence>
<sequence length="529" mass="57877">MDRRELLIAGLSLPLAALASPLRASRLSLLLDQGVQKAAGAADTVFRPETVPALARALAARAFQPPVSDLPDALRGIAYDEYRDIRFDPSHSLWRGEGRPFQAQFFHRGFLHLQRVEINEVAAGIARPVAYSPDLFSFGGAAKPPDDADLGFAGFRLHAPINRPDYFDEVCAFLGASYFRAVGRGQRYGLSARGLALGTADPAGEEFPVFKAFWLERPAPGAAQIRLHALMDSPSAAAAFAFVIHPGSDTVFEVSMRLYPRVDLARAGIAPLTSMFQFDAGDRVGIDDYRAAVHDSDGLALLNGAGEQLWRPLRNPASVQESLFLDRQPRGFGLMQRKRAFNDYGDSEARYDLRPSAWVEPQGDWGEGAVHLFELPTADEYQDNIVAFWRPRKPLVAGREHRFDYRLHWCYRHPWNPPLARVDATRVGAVVPAGRLPTAAAGAAARRFVIDLGGGRLQDAVAAPEPRAEVQASAGRVANVVAQPGAVAGTWRITFELDPGSEPVIELRARLLGADGSPLSETWLYRWTA</sequence>
<comment type="pathway">
    <text evidence="2">Glycan metabolism; osmoregulated periplasmic glucan (OPG) biosynthesis.</text>
</comment>
<dbReference type="Pfam" id="PF04349">
    <property type="entry name" value="MdoG"/>
    <property type="match status" value="1"/>
</dbReference>
<comment type="subcellular location">
    <subcellularLocation>
        <location evidence="1">Periplasm</location>
    </subcellularLocation>
</comment>
<evidence type="ECO:0000313" key="7">
    <source>
        <dbReference type="Proteomes" id="UP000593932"/>
    </source>
</evidence>
<dbReference type="SUPFAM" id="SSF74650">
    <property type="entry name" value="Galactose mutarotase-like"/>
    <property type="match status" value="1"/>
</dbReference>
<dbReference type="InterPro" id="IPR007444">
    <property type="entry name" value="Glucan_biosyn_MdoG_C"/>
</dbReference>
<gene>
    <name evidence="6" type="ORF">INQ42_09440</name>
</gene>
<evidence type="ECO:0000256" key="2">
    <source>
        <dbReference type="ARBA" id="ARBA00005001"/>
    </source>
</evidence>
<dbReference type="InterPro" id="IPR011013">
    <property type="entry name" value="Gal_mutarotase_sf_dom"/>
</dbReference>
<evidence type="ECO:0000256" key="4">
    <source>
        <dbReference type="ARBA" id="ARBA00022764"/>
    </source>
</evidence>
<comment type="similarity">
    <text evidence="3">Belongs to the OpgD/OpgG family.</text>
</comment>
<evidence type="ECO:0000259" key="5">
    <source>
        <dbReference type="Pfam" id="PF04349"/>
    </source>
</evidence>
<dbReference type="Gene3D" id="2.60.40.10">
    <property type="entry name" value="Immunoglobulins"/>
    <property type="match status" value="1"/>
</dbReference>
<dbReference type="InterPro" id="IPR014718">
    <property type="entry name" value="GH-type_carb-bd"/>
</dbReference>
<dbReference type="PIRSF" id="PIRSF006281">
    <property type="entry name" value="MdoG"/>
    <property type="match status" value="1"/>
</dbReference>
<dbReference type="PANTHER" id="PTHR30504:SF2">
    <property type="entry name" value="GLUCANS BIOSYNTHESIS PROTEIN G"/>
    <property type="match status" value="1"/>
</dbReference>
<dbReference type="SUPFAM" id="SSF81296">
    <property type="entry name" value="E set domains"/>
    <property type="match status" value="1"/>
</dbReference>
<dbReference type="Proteomes" id="UP000593932">
    <property type="component" value="Chromosome"/>
</dbReference>
<accession>A0A7S6UJM3</accession>
<dbReference type="InterPro" id="IPR014438">
    <property type="entry name" value="Glucan_biosyn_MdoG/MdoD"/>
</dbReference>
<dbReference type="Gene3D" id="2.70.98.10">
    <property type="match status" value="1"/>
</dbReference>
<evidence type="ECO:0000256" key="3">
    <source>
        <dbReference type="ARBA" id="ARBA00009284"/>
    </source>
</evidence>
<dbReference type="RefSeq" id="WP_194034040.1">
    <property type="nucleotide sequence ID" value="NZ_CP063657.1"/>
</dbReference>
<dbReference type="PANTHER" id="PTHR30504">
    <property type="entry name" value="GLUCANS BIOSYNTHESIS PROTEIN"/>
    <property type="match status" value="1"/>
</dbReference>
<keyword evidence="7" id="KW-1185">Reference proteome</keyword>
<protein>
    <submittedName>
        <fullName evidence="6">Glucan biosynthesis protein G</fullName>
    </submittedName>
</protein>
<name>A0A7S6UJM3_9GAMM</name>